<dbReference type="Pfam" id="PF01498">
    <property type="entry name" value="HTH_Tnp_Tc3_2"/>
    <property type="match status" value="1"/>
</dbReference>
<dbReference type="InterPro" id="IPR036397">
    <property type="entry name" value="RNaseH_sf"/>
</dbReference>
<dbReference type="InterPro" id="IPR002492">
    <property type="entry name" value="Transposase_Tc1-like"/>
</dbReference>
<evidence type="ECO:0000313" key="3">
    <source>
        <dbReference type="Proteomes" id="UP000261580"/>
    </source>
</evidence>
<feature type="domain" description="Transposase Tc1-like" evidence="1">
    <location>
        <begin position="52"/>
        <end position="119"/>
    </location>
</feature>
<dbReference type="GO" id="GO:0003677">
    <property type="term" value="F:DNA binding"/>
    <property type="evidence" value="ECO:0007669"/>
    <property type="project" value="InterPro"/>
</dbReference>
<dbReference type="GeneTree" id="ENSGT00940000179920"/>
<evidence type="ECO:0000259" key="1">
    <source>
        <dbReference type="Pfam" id="PF01498"/>
    </source>
</evidence>
<organism evidence="2 3">
    <name type="scientific">Neolamprologus brichardi</name>
    <name type="common">Fairy cichlid</name>
    <name type="synonym">Lamprologus brichardi</name>
    <dbReference type="NCBI Taxonomy" id="32507"/>
    <lineage>
        <taxon>Eukaryota</taxon>
        <taxon>Metazoa</taxon>
        <taxon>Chordata</taxon>
        <taxon>Craniata</taxon>
        <taxon>Vertebrata</taxon>
        <taxon>Euteleostomi</taxon>
        <taxon>Actinopterygii</taxon>
        <taxon>Neopterygii</taxon>
        <taxon>Teleostei</taxon>
        <taxon>Neoteleostei</taxon>
        <taxon>Acanthomorphata</taxon>
        <taxon>Ovalentaria</taxon>
        <taxon>Cichlomorphae</taxon>
        <taxon>Cichliformes</taxon>
        <taxon>Cichlidae</taxon>
        <taxon>African cichlids</taxon>
        <taxon>Pseudocrenilabrinae</taxon>
        <taxon>Lamprologini</taxon>
        <taxon>Neolamprologus</taxon>
    </lineage>
</organism>
<dbReference type="AlphaFoldDB" id="A0A3Q4G265"/>
<reference evidence="2" key="1">
    <citation type="submission" date="2025-08" db="UniProtKB">
        <authorList>
            <consortium name="Ensembl"/>
        </authorList>
    </citation>
    <scope>IDENTIFICATION</scope>
</reference>
<name>A0A3Q4G265_NEOBR</name>
<dbReference type="Bgee" id="ENSNBRG00000001887">
    <property type="expression patterns" value="Expressed in skeletal muscle tissue and 7 other cell types or tissues"/>
</dbReference>
<keyword evidence="3" id="KW-1185">Reference proteome</keyword>
<reference evidence="2" key="2">
    <citation type="submission" date="2025-09" db="UniProtKB">
        <authorList>
            <consortium name="Ensembl"/>
        </authorList>
    </citation>
    <scope>IDENTIFICATION</scope>
</reference>
<sequence length="153" mass="17641">NPLNGTETAADCKGPSCWIHYCLFAETGTYRMRQGRGRKQKLTDADVQHLKILSTSDRRKTTADLQVELNASRAESEKVSRMTISRRLNEQGLKGRVAAKKQLLRPINIQKRLRLPRERKHWTVDDWNKVLWTDELHKSFIHSKSLGTAGNYL</sequence>
<accession>A0A3Q4G265</accession>
<dbReference type="Gene3D" id="3.30.420.10">
    <property type="entry name" value="Ribonuclease H-like superfamily/Ribonuclease H"/>
    <property type="match status" value="1"/>
</dbReference>
<dbReference type="Proteomes" id="UP000261580">
    <property type="component" value="Unassembled WGS sequence"/>
</dbReference>
<protein>
    <recommendedName>
        <fullName evidence="1">Transposase Tc1-like domain-containing protein</fullName>
    </recommendedName>
</protein>
<dbReference type="OMA" id="WAFAKAH"/>
<proteinExistence type="predicted"/>
<dbReference type="Ensembl" id="ENSNBRT00000002417.1">
    <property type="protein sequence ID" value="ENSNBRP00000002325.1"/>
    <property type="gene ID" value="ENSNBRG00000001887.1"/>
</dbReference>
<dbReference type="GO" id="GO:0006313">
    <property type="term" value="P:DNA transposition"/>
    <property type="evidence" value="ECO:0007669"/>
    <property type="project" value="InterPro"/>
</dbReference>
<dbReference type="STRING" id="32507.ENSNBRP00000002325"/>
<dbReference type="GO" id="GO:0015074">
    <property type="term" value="P:DNA integration"/>
    <property type="evidence" value="ECO:0007669"/>
    <property type="project" value="InterPro"/>
</dbReference>
<evidence type="ECO:0000313" key="2">
    <source>
        <dbReference type="Ensembl" id="ENSNBRP00000002325.1"/>
    </source>
</evidence>